<dbReference type="EMBL" id="BNEB01000003">
    <property type="protein sequence ID" value="GHI62129.1"/>
    <property type="molecule type" value="Genomic_DNA"/>
</dbReference>
<evidence type="ECO:0000313" key="2">
    <source>
        <dbReference type="Proteomes" id="UP000649259"/>
    </source>
</evidence>
<dbReference type="Proteomes" id="UP000649259">
    <property type="component" value="Unassembled WGS sequence"/>
</dbReference>
<name>A0ABQ3S1Z9_9ACTN</name>
<accession>A0ABQ3S1Z9</accession>
<protein>
    <submittedName>
        <fullName evidence="1">Uncharacterized protein</fullName>
    </submittedName>
</protein>
<comment type="caution">
    <text evidence="1">The sequence shown here is derived from an EMBL/GenBank/DDBJ whole genome shotgun (WGS) entry which is preliminary data.</text>
</comment>
<organism evidence="1 2">
    <name type="scientific">Streptomyces asoensis</name>
    <dbReference type="NCBI Taxonomy" id="249586"/>
    <lineage>
        <taxon>Bacteria</taxon>
        <taxon>Bacillati</taxon>
        <taxon>Actinomycetota</taxon>
        <taxon>Actinomycetes</taxon>
        <taxon>Kitasatosporales</taxon>
        <taxon>Streptomycetaceae</taxon>
        <taxon>Streptomyces</taxon>
    </lineage>
</organism>
<proteinExistence type="predicted"/>
<evidence type="ECO:0000313" key="1">
    <source>
        <dbReference type="EMBL" id="GHI62129.1"/>
    </source>
</evidence>
<keyword evidence="2" id="KW-1185">Reference proteome</keyword>
<reference evidence="2" key="1">
    <citation type="submission" date="2023-07" db="EMBL/GenBank/DDBJ databases">
        <title>Whole genome shotgun sequence of Streptomyces cacaoi subsp. asoensis NBRC 13813.</title>
        <authorList>
            <person name="Komaki H."/>
            <person name="Tamura T."/>
        </authorList>
    </citation>
    <scope>NUCLEOTIDE SEQUENCE [LARGE SCALE GENOMIC DNA]</scope>
    <source>
        <strain evidence="2">NBRC 13813</strain>
    </source>
</reference>
<sequence>MLVLHLDTLAAALPEELLQYAWPHCGKIGRHVSHRARSLVGPTNVWLRDDRDSYRVGAGTKERIGVQPR</sequence>
<gene>
    <name evidence="1" type="ORF">Saso_37790</name>
</gene>